<dbReference type="AlphaFoldDB" id="A0A371HA34"/>
<evidence type="ECO:0000313" key="2">
    <source>
        <dbReference type="Proteomes" id="UP000257109"/>
    </source>
</evidence>
<dbReference type="Proteomes" id="UP000257109">
    <property type="component" value="Unassembled WGS sequence"/>
</dbReference>
<comment type="caution">
    <text evidence="1">The sequence shown here is derived from an EMBL/GenBank/DDBJ whole genome shotgun (WGS) entry which is preliminary data.</text>
</comment>
<accession>A0A371HA34</accession>
<organism evidence="1 2">
    <name type="scientific">Mucuna pruriens</name>
    <name type="common">Velvet bean</name>
    <name type="synonym">Dolichos pruriens</name>
    <dbReference type="NCBI Taxonomy" id="157652"/>
    <lineage>
        <taxon>Eukaryota</taxon>
        <taxon>Viridiplantae</taxon>
        <taxon>Streptophyta</taxon>
        <taxon>Embryophyta</taxon>
        <taxon>Tracheophyta</taxon>
        <taxon>Spermatophyta</taxon>
        <taxon>Magnoliopsida</taxon>
        <taxon>eudicotyledons</taxon>
        <taxon>Gunneridae</taxon>
        <taxon>Pentapetalae</taxon>
        <taxon>rosids</taxon>
        <taxon>fabids</taxon>
        <taxon>Fabales</taxon>
        <taxon>Fabaceae</taxon>
        <taxon>Papilionoideae</taxon>
        <taxon>50 kb inversion clade</taxon>
        <taxon>NPAAA clade</taxon>
        <taxon>indigoferoid/millettioid clade</taxon>
        <taxon>Phaseoleae</taxon>
        <taxon>Mucuna</taxon>
    </lineage>
</organism>
<protein>
    <submittedName>
        <fullName evidence="1">Uncharacterized protein</fullName>
    </submittedName>
</protein>
<dbReference type="EMBL" id="QJKJ01003177">
    <property type="protein sequence ID" value="RDX99658.1"/>
    <property type="molecule type" value="Genomic_DNA"/>
</dbReference>
<reference evidence="1" key="1">
    <citation type="submission" date="2018-05" db="EMBL/GenBank/DDBJ databases">
        <title>Draft genome of Mucuna pruriens seed.</title>
        <authorList>
            <person name="Nnadi N.E."/>
            <person name="Vos R."/>
            <person name="Hasami M.H."/>
            <person name="Devisetty U.K."/>
            <person name="Aguiy J.C."/>
        </authorList>
    </citation>
    <scope>NUCLEOTIDE SEQUENCE [LARGE SCALE GENOMIC DNA]</scope>
    <source>
        <strain evidence="1">JCA_2017</strain>
    </source>
</reference>
<feature type="non-terminal residue" evidence="1">
    <location>
        <position position="1"/>
    </location>
</feature>
<keyword evidence="2" id="KW-1185">Reference proteome</keyword>
<dbReference type="OrthoDB" id="1937476at2759"/>
<gene>
    <name evidence="1" type="ORF">CR513_17267</name>
</gene>
<proteinExistence type="predicted"/>
<sequence>MSSDKRGASRDPMPPIGESLLPYQEAVSKQVDQHLQMGVRAEPSNAQSLIIMFSEEDMRDEPMVIFVITTEYRVERSTFQKLGLLASLLEECSGTLYGFANKQVEIRGIVELETKFGMGSGAQSISVLYIVVDTWASYNGLWDVPL</sequence>
<name>A0A371HA34_MUCPR</name>
<evidence type="ECO:0000313" key="1">
    <source>
        <dbReference type="EMBL" id="RDX99658.1"/>
    </source>
</evidence>